<evidence type="ECO:0000259" key="2">
    <source>
        <dbReference type="Pfam" id="PF21038"/>
    </source>
</evidence>
<evidence type="ECO:0000259" key="1">
    <source>
        <dbReference type="Pfam" id="PF02151"/>
    </source>
</evidence>
<dbReference type="EMBL" id="OX597829">
    <property type="protein sequence ID" value="CAI9734770.1"/>
    <property type="molecule type" value="Genomic_DNA"/>
</dbReference>
<dbReference type="Pfam" id="PF21038">
    <property type="entry name" value="CEP104_N"/>
    <property type="match status" value="1"/>
</dbReference>
<protein>
    <submittedName>
        <fullName evidence="3">Of 104 kDa-like isoform X2</fullName>
    </submittedName>
</protein>
<feature type="domain" description="UVR" evidence="1">
    <location>
        <begin position="163"/>
        <end position="196"/>
    </location>
</feature>
<dbReference type="InterPro" id="IPR048739">
    <property type="entry name" value="CEP104_N"/>
</dbReference>
<dbReference type="GO" id="GO:0005929">
    <property type="term" value="C:cilium"/>
    <property type="evidence" value="ECO:0007669"/>
    <property type="project" value="TreeGrafter"/>
</dbReference>
<dbReference type="InterPro" id="IPR052607">
    <property type="entry name" value="CEP104-like"/>
</dbReference>
<accession>A0AA36BI11</accession>
<reference evidence="3" key="1">
    <citation type="submission" date="2023-08" db="EMBL/GenBank/DDBJ databases">
        <authorList>
            <person name="Alioto T."/>
            <person name="Alioto T."/>
            <person name="Gomez Garrido J."/>
        </authorList>
    </citation>
    <scope>NUCLEOTIDE SEQUENCE</scope>
</reference>
<evidence type="ECO:0000313" key="3">
    <source>
        <dbReference type="EMBL" id="CAI9734770.1"/>
    </source>
</evidence>
<dbReference type="PANTHER" id="PTHR13371">
    <property type="entry name" value="GLYCINE-, GLUTAMATE-, THIENYLCYCLOHEXYLPIPERIDINE-BINDING PROTEIN"/>
    <property type="match status" value="1"/>
</dbReference>
<sequence>MAINKVLHVPARHCAPVRIQGPYYKNTTTLTPISHIEYNPCLDKFYGLLTRIASKIEIFVGDIPENEPLDLKNVRYVCLGYISLANNEKTDFRVRELKSVHISVVAINIIGDRLQEESTPVMDPEEIQNQDKESPLAGFNRPDYISPLDDLAFDMYQDPGVAQLIRKLEKKKQEAVLQERYEFAKRIKIGIEKLQKSGEKLGKLEVEKRQAVENEDYDKAQMKKIQIFELRLQLYEEVKIKTLLELPQYLWNFGCGSICGTLVEEVFIELWLWKFGCESSCGTLVIEVVVELWLWKYLWNFGFGSGCGTLVVEVVVELWLWKWLWNCGSCCGTLVVEVVVEL</sequence>
<dbReference type="PANTHER" id="PTHR13371:SF0">
    <property type="entry name" value="CENTROSOMAL PROTEIN OF 104 KDA"/>
    <property type="match status" value="1"/>
</dbReference>
<gene>
    <name evidence="3" type="ORF">OCTVUL_1B003839</name>
</gene>
<proteinExistence type="predicted"/>
<dbReference type="AlphaFoldDB" id="A0AA36BI11"/>
<dbReference type="Pfam" id="PF02151">
    <property type="entry name" value="UVR"/>
    <property type="match status" value="1"/>
</dbReference>
<dbReference type="Proteomes" id="UP001162480">
    <property type="component" value="Chromosome 16"/>
</dbReference>
<name>A0AA36BI11_OCTVU</name>
<keyword evidence="4" id="KW-1185">Reference proteome</keyword>
<feature type="domain" description="Centrosomal protein CEP104 N-terminal" evidence="2">
    <location>
        <begin position="51"/>
        <end position="105"/>
    </location>
</feature>
<dbReference type="InterPro" id="IPR001943">
    <property type="entry name" value="UVR_dom"/>
</dbReference>
<organism evidence="3 4">
    <name type="scientific">Octopus vulgaris</name>
    <name type="common">Common octopus</name>
    <dbReference type="NCBI Taxonomy" id="6645"/>
    <lineage>
        <taxon>Eukaryota</taxon>
        <taxon>Metazoa</taxon>
        <taxon>Spiralia</taxon>
        <taxon>Lophotrochozoa</taxon>
        <taxon>Mollusca</taxon>
        <taxon>Cephalopoda</taxon>
        <taxon>Coleoidea</taxon>
        <taxon>Octopodiformes</taxon>
        <taxon>Octopoda</taxon>
        <taxon>Incirrata</taxon>
        <taxon>Octopodidae</taxon>
        <taxon>Octopus</taxon>
    </lineage>
</organism>
<evidence type="ECO:0000313" key="4">
    <source>
        <dbReference type="Proteomes" id="UP001162480"/>
    </source>
</evidence>